<keyword evidence="2" id="KW-0902">Two-component regulatory system</keyword>
<dbReference type="PROSITE" id="PS50110">
    <property type="entry name" value="RESPONSE_REGULATORY"/>
    <property type="match status" value="1"/>
</dbReference>
<dbReference type="SMART" id="SM00448">
    <property type="entry name" value="REC"/>
    <property type="match status" value="1"/>
</dbReference>
<evidence type="ECO:0000313" key="12">
    <source>
        <dbReference type="Proteomes" id="UP000783871"/>
    </source>
</evidence>
<feature type="domain" description="Response regulatory" evidence="9">
    <location>
        <begin position="26"/>
        <end position="160"/>
    </location>
</feature>
<evidence type="ECO:0000256" key="8">
    <source>
        <dbReference type="SAM" id="MobiDB-lite"/>
    </source>
</evidence>
<keyword evidence="4 7" id="KW-0238">DNA-binding</keyword>
<evidence type="ECO:0000259" key="10">
    <source>
        <dbReference type="PROSITE" id="PS51755"/>
    </source>
</evidence>
<dbReference type="InterPro" id="IPR039420">
    <property type="entry name" value="WalR-like"/>
</dbReference>
<dbReference type="Gene3D" id="6.10.250.690">
    <property type="match status" value="1"/>
</dbReference>
<dbReference type="EMBL" id="JAATEO010000024">
    <property type="protein sequence ID" value="NJP34382.1"/>
    <property type="molecule type" value="Genomic_DNA"/>
</dbReference>
<feature type="DNA-binding region" description="OmpR/PhoB-type" evidence="7">
    <location>
        <begin position="169"/>
        <end position="268"/>
    </location>
</feature>
<dbReference type="InterPro" id="IPR011006">
    <property type="entry name" value="CheY-like_superfamily"/>
</dbReference>
<keyword evidence="12" id="KW-1185">Reference proteome</keyword>
<evidence type="ECO:0000256" key="7">
    <source>
        <dbReference type="PROSITE-ProRule" id="PRU01091"/>
    </source>
</evidence>
<dbReference type="PROSITE" id="PS51755">
    <property type="entry name" value="OMPR_PHOB"/>
    <property type="match status" value="1"/>
</dbReference>
<dbReference type="Proteomes" id="UP000783871">
    <property type="component" value="Unassembled WGS sequence"/>
</dbReference>
<proteinExistence type="predicted"/>
<dbReference type="Gene3D" id="1.10.10.10">
    <property type="entry name" value="Winged helix-like DNA-binding domain superfamily/Winged helix DNA-binding domain"/>
    <property type="match status" value="1"/>
</dbReference>
<evidence type="ECO:0000256" key="6">
    <source>
        <dbReference type="PROSITE-ProRule" id="PRU00169"/>
    </source>
</evidence>
<evidence type="ECO:0000256" key="1">
    <source>
        <dbReference type="ARBA" id="ARBA00022553"/>
    </source>
</evidence>
<keyword evidence="5" id="KW-0804">Transcription</keyword>
<evidence type="ECO:0000259" key="9">
    <source>
        <dbReference type="PROSITE" id="PS50110"/>
    </source>
</evidence>
<keyword evidence="1" id="KW-0597">Phosphoprotein</keyword>
<dbReference type="Pfam" id="PF00072">
    <property type="entry name" value="Response_reg"/>
    <property type="match status" value="1"/>
</dbReference>
<comment type="caution">
    <text evidence="11">The sequence shown here is derived from an EMBL/GenBank/DDBJ whole genome shotgun (WGS) entry which is preliminary data.</text>
</comment>
<evidence type="ECO:0000256" key="5">
    <source>
        <dbReference type="ARBA" id="ARBA00023163"/>
    </source>
</evidence>
<dbReference type="Pfam" id="PF00486">
    <property type="entry name" value="Trans_reg_C"/>
    <property type="match status" value="1"/>
</dbReference>
<evidence type="ECO:0000256" key="3">
    <source>
        <dbReference type="ARBA" id="ARBA00023015"/>
    </source>
</evidence>
<dbReference type="InterPro" id="IPR001789">
    <property type="entry name" value="Sig_transdc_resp-reg_receiver"/>
</dbReference>
<organism evidence="11 12">
    <name type="scientific">Micromonospora thermarum</name>
    <dbReference type="NCBI Taxonomy" id="2720024"/>
    <lineage>
        <taxon>Bacteria</taxon>
        <taxon>Bacillati</taxon>
        <taxon>Actinomycetota</taxon>
        <taxon>Actinomycetes</taxon>
        <taxon>Micromonosporales</taxon>
        <taxon>Micromonosporaceae</taxon>
        <taxon>Micromonospora</taxon>
    </lineage>
</organism>
<feature type="compositionally biased region" description="Pro residues" evidence="8">
    <location>
        <begin position="104"/>
        <end position="118"/>
    </location>
</feature>
<dbReference type="InterPro" id="IPR016032">
    <property type="entry name" value="Sig_transdc_resp-reg_C-effctor"/>
</dbReference>
<dbReference type="SUPFAM" id="SSF46894">
    <property type="entry name" value="C-terminal effector domain of the bipartite response regulators"/>
    <property type="match status" value="1"/>
</dbReference>
<accession>A0ABX0Z970</accession>
<evidence type="ECO:0000256" key="2">
    <source>
        <dbReference type="ARBA" id="ARBA00023012"/>
    </source>
</evidence>
<dbReference type="SMART" id="SM00862">
    <property type="entry name" value="Trans_reg_C"/>
    <property type="match status" value="1"/>
</dbReference>
<dbReference type="CDD" id="cd00383">
    <property type="entry name" value="trans_reg_C"/>
    <property type="match status" value="1"/>
</dbReference>
<evidence type="ECO:0000256" key="4">
    <source>
        <dbReference type="ARBA" id="ARBA00023125"/>
    </source>
</evidence>
<sequence length="270" mass="29145">MVTVRVGRNAGRAPVLSGRPAGWRRSVLVVAGDAVEAATTRTHLERAGYEVGLASDARRGLDRWRSERPDLVVVGRRLPPLDGADFCRILRSRSDVPILVLVDPPAPDRPPAGPPGRPPDTLDTADDADETVRALDAGADDVLAVPYPVPEFAARVRALLRRAPAPGADVVLRVGALEIDTRAVEVRLGGARVDLTAREFDILVVLARATGRVHSRRQIIDLAYGADRHVSDRAVDAHMVNLRRKLDAVTPGTPYLRTVHGRGYLLADPP</sequence>
<dbReference type="PANTHER" id="PTHR48111:SF1">
    <property type="entry name" value="TWO-COMPONENT RESPONSE REGULATOR ORR33"/>
    <property type="match status" value="1"/>
</dbReference>
<keyword evidence="3" id="KW-0805">Transcription regulation</keyword>
<gene>
    <name evidence="11" type="ORF">HCJ94_20975</name>
</gene>
<dbReference type="InterPro" id="IPR001867">
    <property type="entry name" value="OmpR/PhoB-type_DNA-bd"/>
</dbReference>
<dbReference type="SUPFAM" id="SSF52172">
    <property type="entry name" value="CheY-like"/>
    <property type="match status" value="1"/>
</dbReference>
<comment type="caution">
    <text evidence="6">Lacks conserved residue(s) required for the propagation of feature annotation.</text>
</comment>
<feature type="domain" description="OmpR/PhoB-type" evidence="10">
    <location>
        <begin position="169"/>
        <end position="268"/>
    </location>
</feature>
<evidence type="ECO:0000313" key="11">
    <source>
        <dbReference type="EMBL" id="NJP34382.1"/>
    </source>
</evidence>
<feature type="region of interest" description="Disordered" evidence="8">
    <location>
        <begin position="102"/>
        <end position="125"/>
    </location>
</feature>
<protein>
    <submittedName>
        <fullName evidence="11">Response regulator transcription factor</fullName>
    </submittedName>
</protein>
<dbReference type="PANTHER" id="PTHR48111">
    <property type="entry name" value="REGULATOR OF RPOS"/>
    <property type="match status" value="1"/>
</dbReference>
<dbReference type="RefSeq" id="WP_168002738.1">
    <property type="nucleotide sequence ID" value="NZ_JAATEO010000024.1"/>
</dbReference>
<dbReference type="Gene3D" id="3.40.50.2300">
    <property type="match status" value="1"/>
</dbReference>
<reference evidence="11 12" key="1">
    <citation type="submission" date="2020-03" db="EMBL/GenBank/DDBJ databases">
        <title>WGS of actinomycetes isolated from Thailand.</title>
        <authorList>
            <person name="Thawai C."/>
        </authorList>
    </citation>
    <scope>NUCLEOTIDE SEQUENCE [LARGE SCALE GENOMIC DNA]</scope>
    <source>
        <strain evidence="11 12">HSS6-12</strain>
    </source>
</reference>
<name>A0ABX0Z970_9ACTN</name>
<dbReference type="InterPro" id="IPR036388">
    <property type="entry name" value="WH-like_DNA-bd_sf"/>
</dbReference>